<dbReference type="InterPro" id="IPR041647">
    <property type="entry name" value="IRK_C"/>
</dbReference>
<dbReference type="SUPFAM" id="SSF81324">
    <property type="entry name" value="Voltage-gated potassium channels"/>
    <property type="match status" value="1"/>
</dbReference>
<evidence type="ECO:0000256" key="11">
    <source>
        <dbReference type="ARBA" id="ARBA00034430"/>
    </source>
</evidence>
<evidence type="ECO:0000256" key="10">
    <source>
        <dbReference type="ARBA" id="ARBA00023303"/>
    </source>
</evidence>
<feature type="domain" description="Inward rectifier potassium channel C-terminal" evidence="16">
    <location>
        <begin position="199"/>
        <end position="362"/>
    </location>
</feature>
<protein>
    <submittedName>
        <fullName evidence="17">Potassium inwardly rectifying channel subfamily J member 16</fullName>
    </submittedName>
</protein>
<dbReference type="FunFam" id="2.60.40.1400:FF:000003">
    <property type="entry name" value="Potassium voltage-gated channel subfamily J member 16"/>
    <property type="match status" value="1"/>
</dbReference>
<keyword evidence="4 13" id="KW-0812">Transmembrane</keyword>
<dbReference type="GO" id="GO:0034765">
    <property type="term" value="P:regulation of monoatomic ion transmembrane transport"/>
    <property type="evidence" value="ECO:0007669"/>
    <property type="project" value="TreeGrafter"/>
</dbReference>
<keyword evidence="7 14" id="KW-1133">Transmembrane helix</keyword>
<dbReference type="Pfam" id="PF17655">
    <property type="entry name" value="IRK_C"/>
    <property type="match status" value="1"/>
</dbReference>
<evidence type="ECO:0000256" key="14">
    <source>
        <dbReference type="SAM" id="Phobius"/>
    </source>
</evidence>
<keyword evidence="6 13" id="KW-0630">Potassium</keyword>
<dbReference type="GO" id="GO:0005242">
    <property type="term" value="F:inward rectifier potassium channel activity"/>
    <property type="evidence" value="ECO:0007669"/>
    <property type="project" value="InterPro"/>
</dbReference>
<dbReference type="PRINTS" id="PR01320">
    <property type="entry name" value="KIRCHANNEL"/>
</dbReference>
<comment type="catalytic activity">
    <reaction evidence="11">
        <text>K(+)(in) = K(+)(out)</text>
        <dbReference type="Rhea" id="RHEA:29463"/>
        <dbReference type="ChEBI" id="CHEBI:29103"/>
    </reaction>
</comment>
<dbReference type="FunFam" id="1.10.287.70:FF:000019">
    <property type="entry name" value="G protein-activated inward rectifier potassium channel 1"/>
    <property type="match status" value="1"/>
</dbReference>
<dbReference type="GeneTree" id="ENSGT01030000234586"/>
<reference evidence="18" key="3">
    <citation type="journal article" date="2014" name="Nature">
        <title>Elephant shark genome provides unique insights into gnathostome evolution.</title>
        <authorList>
            <consortium name="International Elephant Shark Genome Sequencing Consortium"/>
            <person name="Venkatesh B."/>
            <person name="Lee A.P."/>
            <person name="Ravi V."/>
            <person name="Maurya A.K."/>
            <person name="Lian M.M."/>
            <person name="Swann J.B."/>
            <person name="Ohta Y."/>
            <person name="Flajnik M.F."/>
            <person name="Sutoh Y."/>
            <person name="Kasahara M."/>
            <person name="Hoon S."/>
            <person name="Gangu V."/>
            <person name="Roy S.W."/>
            <person name="Irimia M."/>
            <person name="Korzh V."/>
            <person name="Kondrychyn I."/>
            <person name="Lim Z.W."/>
            <person name="Tay B.H."/>
            <person name="Tohari S."/>
            <person name="Kong K.W."/>
            <person name="Ho S."/>
            <person name="Lorente-Galdos B."/>
            <person name="Quilez J."/>
            <person name="Marques-Bonet T."/>
            <person name="Raney B.J."/>
            <person name="Ingham P.W."/>
            <person name="Tay A."/>
            <person name="Hillier L.W."/>
            <person name="Minx P."/>
            <person name="Boehm T."/>
            <person name="Wilson R.K."/>
            <person name="Brenner S."/>
            <person name="Warren W.C."/>
        </authorList>
    </citation>
    <scope>NUCLEOTIDE SEQUENCE [LARGE SCALE GENOMIC DNA]</scope>
</reference>
<evidence type="ECO:0000256" key="12">
    <source>
        <dbReference type="PIRSR" id="PIRSR005465-1"/>
    </source>
</evidence>
<keyword evidence="18" id="KW-1185">Reference proteome</keyword>
<dbReference type="InterPro" id="IPR008061">
    <property type="entry name" value="K_chnl_inward-rec_Kir5"/>
</dbReference>
<gene>
    <name evidence="17" type="primary">LOC103175544</name>
</gene>
<dbReference type="PANTHER" id="PTHR11767">
    <property type="entry name" value="INWARD RECTIFIER POTASSIUM CHANNEL"/>
    <property type="match status" value="1"/>
</dbReference>
<keyword evidence="9 14" id="KW-0472">Membrane</keyword>
<dbReference type="OMA" id="AKMAKAR"/>
<name>A0A4W3JTC0_CALMI</name>
<dbReference type="PRINTS" id="PR01678">
    <property type="entry name" value="KIR5CHANNEL"/>
</dbReference>
<dbReference type="OrthoDB" id="273257at2759"/>
<proteinExistence type="inferred from homology"/>
<evidence type="ECO:0000313" key="18">
    <source>
        <dbReference type="Proteomes" id="UP000314986"/>
    </source>
</evidence>
<evidence type="ECO:0000256" key="6">
    <source>
        <dbReference type="ARBA" id="ARBA00022958"/>
    </source>
</evidence>
<dbReference type="Pfam" id="PF01007">
    <property type="entry name" value="IRK"/>
    <property type="match status" value="1"/>
</dbReference>
<dbReference type="GO" id="GO:0034702">
    <property type="term" value="C:monoatomic ion channel complex"/>
    <property type="evidence" value="ECO:0007669"/>
    <property type="project" value="UniProtKB-KW"/>
</dbReference>
<evidence type="ECO:0000259" key="15">
    <source>
        <dbReference type="Pfam" id="PF01007"/>
    </source>
</evidence>
<accession>A0A4W3JTC0</accession>
<evidence type="ECO:0000256" key="9">
    <source>
        <dbReference type="ARBA" id="ARBA00023136"/>
    </source>
</evidence>
<dbReference type="Gene3D" id="2.60.40.1400">
    <property type="entry name" value="G protein-activated inward rectifier potassium channel 1"/>
    <property type="match status" value="1"/>
</dbReference>
<evidence type="ECO:0000256" key="8">
    <source>
        <dbReference type="ARBA" id="ARBA00023065"/>
    </source>
</evidence>
<organism evidence="17 18">
    <name type="scientific">Callorhinchus milii</name>
    <name type="common">Ghost shark</name>
    <dbReference type="NCBI Taxonomy" id="7868"/>
    <lineage>
        <taxon>Eukaryota</taxon>
        <taxon>Metazoa</taxon>
        <taxon>Chordata</taxon>
        <taxon>Craniata</taxon>
        <taxon>Vertebrata</taxon>
        <taxon>Chondrichthyes</taxon>
        <taxon>Holocephali</taxon>
        <taxon>Chimaeriformes</taxon>
        <taxon>Callorhinchidae</taxon>
        <taxon>Callorhinchus</taxon>
    </lineage>
</organism>
<dbReference type="GO" id="GO:1990573">
    <property type="term" value="P:potassium ion import across plasma membrane"/>
    <property type="evidence" value="ECO:0007669"/>
    <property type="project" value="TreeGrafter"/>
</dbReference>
<dbReference type="Ensembl" id="ENSCMIT00000047407.1">
    <property type="protein sequence ID" value="ENSCMIP00000046744.1"/>
    <property type="gene ID" value="ENSCMIG00000019207.1"/>
</dbReference>
<dbReference type="Gene3D" id="1.10.287.70">
    <property type="match status" value="1"/>
</dbReference>
<evidence type="ECO:0000256" key="3">
    <source>
        <dbReference type="ARBA" id="ARBA00022538"/>
    </source>
</evidence>
<dbReference type="RefSeq" id="XP_007886828.1">
    <property type="nucleotide sequence ID" value="XM_007888637.2"/>
</dbReference>
<dbReference type="Proteomes" id="UP000314986">
    <property type="component" value="Unassembled WGS sequence"/>
</dbReference>
<keyword evidence="3 13" id="KW-0633">Potassium transport</keyword>
<sequence length="419" mass="47572">MDESVSEIEGTFPMNFINLNYQTITSEEERKKLFKDGCYTGVNRSRYRKRFLRKDGNCNIHFKGMLNEWGSYFSDIFTTLIDLKWSHIFVIFSLSYILSWLFFGFVYWVMSAIHGDLGVGESEHTPCIAEVHTFTAAFLFAIETQTTIGYGLRCVTEECPFTVTMVTCQSVTKYLINSFIIGAVVAKMAKARKRAQKTIGFSNNAVVAMRDGKLCLMWRLGDFRESHVIEGTITAQLLRFQETGDNQMTMEHQQLRLTTESVILVSPVIVEHAIDEHSPLYDLGQSLLAEDDFELIITFLCSGDSTGSAHQSRSSYTPLEILWGHRFKEILKDKNNYLKVSYSEFHRTQEVSTPACSARELYTASEPLGVLSVAGLDSCSPDYESLAAPSQGREPEGEQELEYKKPLFLSKIFNMESEL</sequence>
<dbReference type="GeneID" id="103175544"/>
<dbReference type="STRING" id="7868.ENSCMIP00000046744"/>
<comment type="similarity">
    <text evidence="13">Belongs to the inward rectifier-type potassium channel (TC 1.A.2.1) family.</text>
</comment>
<evidence type="ECO:0000259" key="16">
    <source>
        <dbReference type="Pfam" id="PF17655"/>
    </source>
</evidence>
<evidence type="ECO:0000256" key="2">
    <source>
        <dbReference type="ARBA" id="ARBA00022448"/>
    </source>
</evidence>
<dbReference type="InParanoid" id="A0A4W3JTC0"/>
<dbReference type="InterPro" id="IPR040445">
    <property type="entry name" value="Kir_TM"/>
</dbReference>
<dbReference type="PIRSF" id="PIRSF005465">
    <property type="entry name" value="GIRK_kir"/>
    <property type="match status" value="1"/>
</dbReference>
<evidence type="ECO:0000313" key="17">
    <source>
        <dbReference type="Ensembl" id="ENSCMIP00000046744.1"/>
    </source>
</evidence>
<feature type="site" description="Role in the control of polyamine-mediated channel gating and in the blocking by intracellular magnesium" evidence="12">
    <location>
        <position position="177"/>
    </location>
</feature>
<dbReference type="InterPro" id="IPR013518">
    <property type="entry name" value="K_chnl_inward-rec_Kir_cyto"/>
</dbReference>
<keyword evidence="10 13" id="KW-0407">Ion channel</keyword>
<dbReference type="SUPFAM" id="SSF81296">
    <property type="entry name" value="E set domains"/>
    <property type="match status" value="1"/>
</dbReference>
<dbReference type="InterPro" id="IPR014756">
    <property type="entry name" value="Ig_E-set"/>
</dbReference>
<evidence type="ECO:0000256" key="4">
    <source>
        <dbReference type="ARBA" id="ARBA00022692"/>
    </source>
</evidence>
<reference evidence="18" key="2">
    <citation type="journal article" date="2007" name="PLoS Biol.">
        <title>Survey sequencing and comparative analysis of the elephant shark (Callorhinchus milii) genome.</title>
        <authorList>
            <person name="Venkatesh B."/>
            <person name="Kirkness E.F."/>
            <person name="Loh Y.H."/>
            <person name="Halpern A.L."/>
            <person name="Lee A.P."/>
            <person name="Johnson J."/>
            <person name="Dandona N."/>
            <person name="Viswanathan L.D."/>
            <person name="Tay A."/>
            <person name="Venter J.C."/>
            <person name="Strausberg R.L."/>
            <person name="Brenner S."/>
        </authorList>
    </citation>
    <scope>NUCLEOTIDE SEQUENCE [LARGE SCALE GENOMIC DNA]</scope>
</reference>
<reference evidence="17" key="4">
    <citation type="submission" date="2025-08" db="UniProtKB">
        <authorList>
            <consortium name="Ensembl"/>
        </authorList>
    </citation>
    <scope>IDENTIFICATION</scope>
</reference>
<comment type="subcellular location">
    <subcellularLocation>
        <location evidence="1 13">Membrane</location>
        <topology evidence="1 13">Multi-pass membrane protein</topology>
    </subcellularLocation>
</comment>
<dbReference type="GO" id="GO:0005886">
    <property type="term" value="C:plasma membrane"/>
    <property type="evidence" value="ECO:0007669"/>
    <property type="project" value="TreeGrafter"/>
</dbReference>
<evidence type="ECO:0000256" key="1">
    <source>
        <dbReference type="ARBA" id="ARBA00004141"/>
    </source>
</evidence>
<dbReference type="KEGG" id="cmk:103175544"/>
<dbReference type="InterPro" id="IPR016449">
    <property type="entry name" value="K_chnl_inward-rec_Kir"/>
</dbReference>
<keyword evidence="5 13" id="KW-0851">Voltage-gated channel</keyword>
<reference evidence="18" key="1">
    <citation type="journal article" date="2006" name="Science">
        <title>Ancient noncoding elements conserved in the human genome.</title>
        <authorList>
            <person name="Venkatesh B."/>
            <person name="Kirkness E.F."/>
            <person name="Loh Y.H."/>
            <person name="Halpern A.L."/>
            <person name="Lee A.P."/>
            <person name="Johnson J."/>
            <person name="Dandona N."/>
            <person name="Viswanathan L.D."/>
            <person name="Tay A."/>
            <person name="Venter J.C."/>
            <person name="Strausberg R.L."/>
            <person name="Brenner S."/>
        </authorList>
    </citation>
    <scope>NUCLEOTIDE SEQUENCE [LARGE SCALE GENOMIC DNA]</scope>
</reference>
<evidence type="ECO:0000256" key="13">
    <source>
        <dbReference type="RuleBase" id="RU003822"/>
    </source>
</evidence>
<dbReference type="PANTHER" id="PTHR11767:SF24">
    <property type="entry name" value="INWARD RECTIFIER POTASSIUM CHANNEL 16"/>
    <property type="match status" value="1"/>
</dbReference>
<evidence type="ECO:0000256" key="5">
    <source>
        <dbReference type="ARBA" id="ARBA00022882"/>
    </source>
</evidence>
<evidence type="ECO:0000256" key="7">
    <source>
        <dbReference type="ARBA" id="ARBA00022989"/>
    </source>
</evidence>
<keyword evidence="8 13" id="KW-0406">Ion transport</keyword>
<feature type="transmembrane region" description="Helical" evidence="14">
    <location>
        <begin position="88"/>
        <end position="110"/>
    </location>
</feature>
<dbReference type="AlphaFoldDB" id="A0A4W3JTC0"/>
<feature type="domain" description="Potassium channel inwardly rectifying transmembrane" evidence="15">
    <location>
        <begin position="53"/>
        <end position="190"/>
    </location>
</feature>
<keyword evidence="2 13" id="KW-0813">Transport</keyword>
<reference evidence="17" key="5">
    <citation type="submission" date="2025-09" db="UniProtKB">
        <authorList>
            <consortium name="Ensembl"/>
        </authorList>
    </citation>
    <scope>IDENTIFICATION</scope>
</reference>